<dbReference type="STRING" id="5364.A0A5C3MZU1"/>
<feature type="region of interest" description="Disordered" evidence="1">
    <location>
        <begin position="483"/>
        <end position="519"/>
    </location>
</feature>
<dbReference type="AlphaFoldDB" id="A0A5C3MZU1"/>
<proteinExistence type="predicted"/>
<evidence type="ECO:0000256" key="1">
    <source>
        <dbReference type="SAM" id="MobiDB-lite"/>
    </source>
</evidence>
<feature type="compositionally biased region" description="Basic and acidic residues" evidence="1">
    <location>
        <begin position="412"/>
        <end position="431"/>
    </location>
</feature>
<accession>A0A5C3MZU1</accession>
<feature type="compositionally biased region" description="Low complexity" evidence="1">
    <location>
        <begin position="444"/>
        <end position="455"/>
    </location>
</feature>
<feature type="compositionally biased region" description="Basic and acidic residues" evidence="1">
    <location>
        <begin position="368"/>
        <end position="380"/>
    </location>
</feature>
<feature type="compositionally biased region" description="Basic and acidic residues" evidence="1">
    <location>
        <begin position="506"/>
        <end position="519"/>
    </location>
</feature>
<dbReference type="EMBL" id="ML213513">
    <property type="protein sequence ID" value="TFK50567.1"/>
    <property type="molecule type" value="Genomic_DNA"/>
</dbReference>
<feature type="region of interest" description="Disordered" evidence="1">
    <location>
        <begin position="210"/>
        <end position="252"/>
    </location>
</feature>
<feature type="compositionally biased region" description="Basic and acidic residues" evidence="1">
    <location>
        <begin position="282"/>
        <end position="295"/>
    </location>
</feature>
<organism evidence="2 3">
    <name type="scientific">Heliocybe sulcata</name>
    <dbReference type="NCBI Taxonomy" id="5364"/>
    <lineage>
        <taxon>Eukaryota</taxon>
        <taxon>Fungi</taxon>
        <taxon>Dikarya</taxon>
        <taxon>Basidiomycota</taxon>
        <taxon>Agaricomycotina</taxon>
        <taxon>Agaricomycetes</taxon>
        <taxon>Gloeophyllales</taxon>
        <taxon>Gloeophyllaceae</taxon>
        <taxon>Heliocybe</taxon>
    </lineage>
</organism>
<evidence type="ECO:0000313" key="3">
    <source>
        <dbReference type="Proteomes" id="UP000305948"/>
    </source>
</evidence>
<keyword evidence="3" id="KW-1185">Reference proteome</keyword>
<feature type="region of interest" description="Disordered" evidence="1">
    <location>
        <begin position="340"/>
        <end position="463"/>
    </location>
</feature>
<feature type="region of interest" description="Disordered" evidence="1">
    <location>
        <begin position="55"/>
        <end position="94"/>
    </location>
</feature>
<evidence type="ECO:0000313" key="2">
    <source>
        <dbReference type="EMBL" id="TFK50567.1"/>
    </source>
</evidence>
<evidence type="ECO:0008006" key="4">
    <source>
        <dbReference type="Google" id="ProtNLM"/>
    </source>
</evidence>
<feature type="compositionally biased region" description="Basic and acidic residues" evidence="1">
    <location>
        <begin position="313"/>
        <end position="328"/>
    </location>
</feature>
<dbReference type="OrthoDB" id="2799468at2759"/>
<protein>
    <recommendedName>
        <fullName evidence="4">SMP domain-containing protein</fullName>
    </recommendedName>
</protein>
<feature type="compositionally biased region" description="Basic and acidic residues" evidence="1">
    <location>
        <begin position="127"/>
        <end position="136"/>
    </location>
</feature>
<feature type="region of interest" description="Disordered" evidence="1">
    <location>
        <begin position="127"/>
        <end position="168"/>
    </location>
</feature>
<sequence>MSANTPANITQAAVSDAIRIESERAAEQIANATGSTGGVDLPDLSAKEANKLEGEEHKALGYRPPKGSLAAEAKAAAARNPEGSGEELNRADLRPLAEFDAQRVELERNAGAEPEAVVGHLTEKEARKLESEEHKALGYRPPKDSIAAEAKSVASKEPGSGPELTRADLRPVAELDAARVELERNGVLGAAGAVDGISVGFSEKEARKLESEEHKALGYRPPKDSLAAEAMRDAAQHPEGTGGPELNRAELREVAEADAARIEVERGTADADVVVNLDGISEKEAKKLESEEHKALGYRPPKGSLAAEAQAEAAKHPEGDGRELNRAELRELAQADAVLVEAERSELDTSSSSPTSSAPIDLNNINAKEARKLMSEEHKLLGHRPPPGSLAAEAQSAAAKHPDAPGAAGGRELNRAELREVAAEDAARVEETGEPTLRRGSRGSRGSQGSAGRISPTGLTGAAAKVDLEKISAKEARKLMSEEHKILGYRPPPGSLAAEAQSAAAKHPEGVAPKKDLNRKELREAALEDAARIESERLSQSPGSVASDGAVSGAVSGNIDLENVTVGQARELQSEEQRILGYRPPRESIAAAAQSMVDRMESAPRGIQV</sequence>
<reference evidence="2 3" key="1">
    <citation type="journal article" date="2019" name="Nat. Ecol. Evol.">
        <title>Megaphylogeny resolves global patterns of mushroom evolution.</title>
        <authorList>
            <person name="Varga T."/>
            <person name="Krizsan K."/>
            <person name="Foldi C."/>
            <person name="Dima B."/>
            <person name="Sanchez-Garcia M."/>
            <person name="Sanchez-Ramirez S."/>
            <person name="Szollosi G.J."/>
            <person name="Szarkandi J.G."/>
            <person name="Papp V."/>
            <person name="Albert L."/>
            <person name="Andreopoulos W."/>
            <person name="Angelini C."/>
            <person name="Antonin V."/>
            <person name="Barry K.W."/>
            <person name="Bougher N.L."/>
            <person name="Buchanan P."/>
            <person name="Buyck B."/>
            <person name="Bense V."/>
            <person name="Catcheside P."/>
            <person name="Chovatia M."/>
            <person name="Cooper J."/>
            <person name="Damon W."/>
            <person name="Desjardin D."/>
            <person name="Finy P."/>
            <person name="Geml J."/>
            <person name="Haridas S."/>
            <person name="Hughes K."/>
            <person name="Justo A."/>
            <person name="Karasinski D."/>
            <person name="Kautmanova I."/>
            <person name="Kiss B."/>
            <person name="Kocsube S."/>
            <person name="Kotiranta H."/>
            <person name="LaButti K.M."/>
            <person name="Lechner B.E."/>
            <person name="Liimatainen K."/>
            <person name="Lipzen A."/>
            <person name="Lukacs Z."/>
            <person name="Mihaltcheva S."/>
            <person name="Morgado L.N."/>
            <person name="Niskanen T."/>
            <person name="Noordeloos M.E."/>
            <person name="Ohm R.A."/>
            <person name="Ortiz-Santana B."/>
            <person name="Ovrebo C."/>
            <person name="Racz N."/>
            <person name="Riley R."/>
            <person name="Savchenko A."/>
            <person name="Shiryaev A."/>
            <person name="Soop K."/>
            <person name="Spirin V."/>
            <person name="Szebenyi C."/>
            <person name="Tomsovsky M."/>
            <person name="Tulloss R.E."/>
            <person name="Uehling J."/>
            <person name="Grigoriev I.V."/>
            <person name="Vagvolgyi C."/>
            <person name="Papp T."/>
            <person name="Martin F.M."/>
            <person name="Miettinen O."/>
            <person name="Hibbett D.S."/>
            <person name="Nagy L.G."/>
        </authorList>
    </citation>
    <scope>NUCLEOTIDE SEQUENCE [LARGE SCALE GENOMIC DNA]</scope>
    <source>
        <strain evidence="2 3">OMC1185</strain>
    </source>
</reference>
<dbReference type="Proteomes" id="UP000305948">
    <property type="component" value="Unassembled WGS sequence"/>
</dbReference>
<gene>
    <name evidence="2" type="ORF">OE88DRAFT_1661049</name>
</gene>
<feature type="region of interest" description="Disordered" evidence="1">
    <location>
        <begin position="282"/>
        <end position="328"/>
    </location>
</feature>
<name>A0A5C3MZU1_9AGAM</name>
<feature type="compositionally biased region" description="Low complexity" evidence="1">
    <location>
        <begin position="348"/>
        <end position="362"/>
    </location>
</feature>